<evidence type="ECO:0000313" key="2">
    <source>
        <dbReference type="Proteomes" id="UP000233551"/>
    </source>
</evidence>
<proteinExistence type="predicted"/>
<dbReference type="Proteomes" id="UP000233551">
    <property type="component" value="Unassembled WGS sequence"/>
</dbReference>
<sequence>MRYPPPPKSSLNEAKVTVRVAPPRSSLKFNSNYGLVREVVVVVEGIILEYKAPTPMMEPKIESNSTFDLSGSISRVGLHMATIHGTSSFAILRGDSKIIEGWQRPPATPPPMIATSFKEAQPPEIDLVVEIYFKGRPRGWRFRIWPPLPGWQWVKRHPKNRFSVLA</sequence>
<name>A0A2I0KHN9_PUNGR</name>
<protein>
    <submittedName>
        <fullName evidence="1">Uncharacterized protein</fullName>
    </submittedName>
</protein>
<evidence type="ECO:0000313" key="1">
    <source>
        <dbReference type="EMBL" id="PKI67998.1"/>
    </source>
</evidence>
<gene>
    <name evidence="1" type="ORF">CRG98_011594</name>
</gene>
<keyword evidence="2" id="KW-1185">Reference proteome</keyword>
<dbReference type="EMBL" id="PGOL01000571">
    <property type="protein sequence ID" value="PKI67998.1"/>
    <property type="molecule type" value="Genomic_DNA"/>
</dbReference>
<dbReference type="AlphaFoldDB" id="A0A2I0KHN9"/>
<reference evidence="1 2" key="1">
    <citation type="submission" date="2017-11" db="EMBL/GenBank/DDBJ databases">
        <title>De-novo sequencing of pomegranate (Punica granatum L.) genome.</title>
        <authorList>
            <person name="Akparov Z."/>
            <person name="Amiraslanov A."/>
            <person name="Hajiyeva S."/>
            <person name="Abbasov M."/>
            <person name="Kaur K."/>
            <person name="Hamwieh A."/>
            <person name="Solovyev V."/>
            <person name="Salamov A."/>
            <person name="Braich B."/>
            <person name="Kosarev P."/>
            <person name="Mahmoud A."/>
            <person name="Hajiyev E."/>
            <person name="Babayeva S."/>
            <person name="Izzatullayeva V."/>
            <person name="Mammadov A."/>
            <person name="Mammadov A."/>
            <person name="Sharifova S."/>
            <person name="Ojaghi J."/>
            <person name="Eynullazada K."/>
            <person name="Bayramov B."/>
            <person name="Abdulazimova A."/>
            <person name="Shahmuradov I."/>
        </authorList>
    </citation>
    <scope>NUCLEOTIDE SEQUENCE [LARGE SCALE GENOMIC DNA]</scope>
    <source>
        <strain evidence="2">cv. AG2017</strain>
        <tissue evidence="1">Leaf</tissue>
    </source>
</reference>
<accession>A0A2I0KHN9</accession>
<organism evidence="1 2">
    <name type="scientific">Punica granatum</name>
    <name type="common">Pomegranate</name>
    <dbReference type="NCBI Taxonomy" id="22663"/>
    <lineage>
        <taxon>Eukaryota</taxon>
        <taxon>Viridiplantae</taxon>
        <taxon>Streptophyta</taxon>
        <taxon>Embryophyta</taxon>
        <taxon>Tracheophyta</taxon>
        <taxon>Spermatophyta</taxon>
        <taxon>Magnoliopsida</taxon>
        <taxon>eudicotyledons</taxon>
        <taxon>Gunneridae</taxon>
        <taxon>Pentapetalae</taxon>
        <taxon>rosids</taxon>
        <taxon>malvids</taxon>
        <taxon>Myrtales</taxon>
        <taxon>Lythraceae</taxon>
        <taxon>Punica</taxon>
    </lineage>
</organism>
<comment type="caution">
    <text evidence="1">The sequence shown here is derived from an EMBL/GenBank/DDBJ whole genome shotgun (WGS) entry which is preliminary data.</text>
</comment>